<organism evidence="1">
    <name type="scientific">Clostridioides difficile</name>
    <name type="common">Peptoclostridium difficile</name>
    <dbReference type="NCBI Taxonomy" id="1496"/>
    <lineage>
        <taxon>Bacteria</taxon>
        <taxon>Bacillati</taxon>
        <taxon>Bacillota</taxon>
        <taxon>Clostridia</taxon>
        <taxon>Peptostreptococcales</taxon>
        <taxon>Peptostreptococcaceae</taxon>
        <taxon>Clostridioides</taxon>
    </lineage>
</organism>
<dbReference type="EMDB" id="EMD-51192"/>
<dbReference type="InterPro" id="IPR011231">
    <property type="entry name" value="Phage_VT1-Sakai_H0018"/>
</dbReference>
<accession>A0A031WAQ9</accession>
<dbReference type="EMBL" id="FUPS01000029">
    <property type="protein sequence ID" value="SJT29889.1"/>
    <property type="molecule type" value="Genomic_DNA"/>
</dbReference>
<gene>
    <name evidence="1" type="ORF">BN1097_1310006</name>
    <name evidence="2" type="ORF">SAMEA3375112_04203</name>
</gene>
<dbReference type="AlphaFoldDB" id="A0A031WAQ9"/>
<proteinExistence type="evidence at protein level"/>
<dbReference type="Proteomes" id="UP000189137">
    <property type="component" value="Unassembled WGS sequence"/>
</dbReference>
<evidence type="ECO:0000313" key="3">
    <source>
        <dbReference type="Proteomes" id="UP000189137"/>
    </source>
</evidence>
<dbReference type="RefSeq" id="WP_015994344.1">
    <property type="nucleotide sequence ID" value="NZ_BIOV01000045.1"/>
</dbReference>
<dbReference type="EMBL" id="LK932338">
    <property type="protein sequence ID" value="CDS82941.1"/>
    <property type="molecule type" value="Genomic_DNA"/>
</dbReference>
<evidence type="ECO:0007829" key="4">
    <source>
        <dbReference type="PDB" id="9GAY"/>
    </source>
</evidence>
<dbReference type="SMR" id="A0A031WAQ9"/>
<evidence type="ECO:0000313" key="2">
    <source>
        <dbReference type="EMBL" id="SJT29889.1"/>
    </source>
</evidence>
<dbReference type="PDB" id="9GAY">
    <property type="method" value="EM"/>
    <property type="resolution" value="3.74 A"/>
    <property type="chains" value="C/E/I/J/L/M/N=1-127"/>
</dbReference>
<dbReference type="EMDB" id="EMD-51191"/>
<reference evidence="2 3" key="2">
    <citation type="submission" date="2017-02" db="EMBL/GenBank/DDBJ databases">
        <authorList>
            <consortium name="Pathogen Informatics"/>
        </authorList>
    </citation>
    <scope>NUCLEOTIDE SEQUENCE [LARGE SCALE GENOMIC DNA]</scope>
    <source>
        <strain evidence="2 3">VRECD0157</strain>
    </source>
</reference>
<name>A0A031WAQ9_CLODI</name>
<dbReference type="Pfam" id="PF09956">
    <property type="entry name" value="Phage_cement_2"/>
    <property type="match status" value="1"/>
</dbReference>
<evidence type="ECO:0000313" key="1">
    <source>
        <dbReference type="EMBL" id="CDS82941.1"/>
    </source>
</evidence>
<reference evidence="4 5" key="3">
    <citation type="journal article" date="2025" name="Life. Sci Alliance">
        <title>Molecular mechanism of bacteriophage contraction structure of an S-layer-penetrating bacteriophage.</title>
        <authorList>
            <person name="Wilson J.S."/>
            <person name="Fortier L.C."/>
            <person name="Fagan R.P."/>
            <person name="Bullough P.A."/>
        </authorList>
    </citation>
    <scope>STRUCTURE BY ELECTRON MICROSCOPY (3.23 ANGSTROMS)</scope>
</reference>
<dbReference type="PDB" id="9GAZ">
    <property type="method" value="EM"/>
    <property type="resolution" value="3.28 A"/>
    <property type="chains" value="C/E/I/J/L/M/N=1-127"/>
</dbReference>
<reference evidence="1" key="1">
    <citation type="submission" date="2014-07" db="EMBL/GenBank/DDBJ databases">
        <authorList>
            <person name="Monot Marc"/>
        </authorList>
    </citation>
    <scope>NUCLEOTIDE SEQUENCE</scope>
    <source>
        <strain evidence="1">7032994</strain>
    </source>
</reference>
<keyword evidence="4 5" id="KW-0002">3D-structure</keyword>
<dbReference type="EMDB" id="EMD-51193"/>
<protein>
    <submittedName>
        <fullName evidence="2">Uncharacterized conserved protein</fullName>
    </submittedName>
</protein>
<dbReference type="PDB" id="9GB0">
    <property type="method" value="EM"/>
    <property type="resolution" value="3.23 A"/>
    <property type="chains" value="C/D/G/H/K/L/O/P/S/T/U/V/W/X/Y=1-127"/>
</dbReference>
<sequence length="127" mass="14103">MAFKGQPTPSTITQITRAKISDGKSVRVILSEGESTKTQQFYLINGFFGVAMQDGEKGDEVTLQIEQAEYETDNIVTSEAFEAGKLIYWDNTAKKFTTTSASNRLVGRVTDGKDSNNVIWFILLPQQ</sequence>
<evidence type="ECO:0007829" key="5">
    <source>
        <dbReference type="PDB" id="9GAZ"/>
    </source>
</evidence>